<reference evidence="3" key="2">
    <citation type="submission" date="2025-08" db="UniProtKB">
        <authorList>
            <consortium name="RefSeq"/>
        </authorList>
    </citation>
    <scope>IDENTIFICATION</scope>
    <source>
        <tissue evidence="3">Leaf</tissue>
    </source>
</reference>
<evidence type="ECO:0000313" key="2">
    <source>
        <dbReference type="Proteomes" id="UP000694864"/>
    </source>
</evidence>
<accession>A0ABM0W5W2</accession>
<keyword evidence="2" id="KW-1185">Reference proteome</keyword>
<dbReference type="PANTHER" id="PTHR31317:SF16">
    <property type="entry name" value="BNAC05G33040D PROTEIN"/>
    <property type="match status" value="1"/>
</dbReference>
<proteinExistence type="predicted"/>
<evidence type="ECO:0000256" key="1">
    <source>
        <dbReference type="SAM" id="MobiDB-lite"/>
    </source>
</evidence>
<protein>
    <submittedName>
        <fullName evidence="3">Uncharacterized protein LOC104746366</fullName>
    </submittedName>
</protein>
<dbReference type="InterPro" id="IPR010410">
    <property type="entry name" value="DUF1005"/>
</dbReference>
<sequence>MDPCSFVRIIVGNLAVRFPSSSSSASSGPSVSGINPTSPNCYCKIRFKNFPREIVSTPVTFRTESSDSETTRSSSSSTVAACFSLSKSQIEASLKKPKWSVLSVEAYSRGYTDGHDDGITTGASCGLATAGEKLLGRFEVSLDLKLAETKTCLAHNGWVPLGSKKGGSKSNKSKTGSDPELHVTVRVEPDPRFVFQFDGEPECSPQVFQVQGNTKQAVFTCKFGSRNSNSGDRNLLHSSSMISELISTRSLISSMKSEKEQPSKERKGWSVTVHDLSGSPVAMASMVTPFVPSPGSNRVTRSSPGAWLILRPDGCTWKPWGRLEAWREAGYSDTLGYRFDLFQDGIATAVSASSSISLKNGGSFVIDVTGGTTTTASTPTTSPQGSWDLGSGSSSGSRPASRPGSGSGSDFGYLLPQHPSSAAAHNRGFVMSATVEGVGKRSKPEVEVGVTHVTCTEDAAAHVALAAAVDLSLDACRLFSHKLRKELRQQCQLGVV</sequence>
<gene>
    <name evidence="3" type="primary">LOC104746366</name>
</gene>
<name>A0ABM0W5W2_CAMSA</name>
<feature type="compositionally biased region" description="Low complexity" evidence="1">
    <location>
        <begin position="373"/>
        <end position="383"/>
    </location>
</feature>
<dbReference type="RefSeq" id="XP_010466129.1">
    <property type="nucleotide sequence ID" value="XM_010467827.2"/>
</dbReference>
<organism evidence="2 3">
    <name type="scientific">Camelina sativa</name>
    <name type="common">False flax</name>
    <name type="synonym">Myagrum sativum</name>
    <dbReference type="NCBI Taxonomy" id="90675"/>
    <lineage>
        <taxon>Eukaryota</taxon>
        <taxon>Viridiplantae</taxon>
        <taxon>Streptophyta</taxon>
        <taxon>Embryophyta</taxon>
        <taxon>Tracheophyta</taxon>
        <taxon>Spermatophyta</taxon>
        <taxon>Magnoliopsida</taxon>
        <taxon>eudicotyledons</taxon>
        <taxon>Gunneridae</taxon>
        <taxon>Pentapetalae</taxon>
        <taxon>rosids</taxon>
        <taxon>malvids</taxon>
        <taxon>Brassicales</taxon>
        <taxon>Brassicaceae</taxon>
        <taxon>Camelineae</taxon>
        <taxon>Camelina</taxon>
    </lineage>
</organism>
<dbReference type="Pfam" id="PF06219">
    <property type="entry name" value="DUF1005"/>
    <property type="match status" value="1"/>
</dbReference>
<dbReference type="PANTHER" id="PTHR31317">
    <property type="entry name" value="OS08G0163500 PROTEIN"/>
    <property type="match status" value="1"/>
</dbReference>
<reference evidence="2" key="1">
    <citation type="journal article" date="2014" name="Nat. Commun.">
        <title>The emerging biofuel crop Camelina sativa retains a highly undifferentiated hexaploid genome structure.</title>
        <authorList>
            <person name="Kagale S."/>
            <person name="Koh C."/>
            <person name="Nixon J."/>
            <person name="Bollina V."/>
            <person name="Clarke W.E."/>
            <person name="Tuteja R."/>
            <person name="Spillane C."/>
            <person name="Robinson S.J."/>
            <person name="Links M.G."/>
            <person name="Clarke C."/>
            <person name="Higgins E.E."/>
            <person name="Huebert T."/>
            <person name="Sharpe A.G."/>
            <person name="Parkin I.A."/>
        </authorList>
    </citation>
    <scope>NUCLEOTIDE SEQUENCE [LARGE SCALE GENOMIC DNA]</scope>
    <source>
        <strain evidence="2">cv. DH55</strain>
    </source>
</reference>
<dbReference type="GeneID" id="104746366"/>
<feature type="region of interest" description="Disordered" evidence="1">
    <location>
        <begin position="373"/>
        <end position="412"/>
    </location>
</feature>
<dbReference type="Proteomes" id="UP000694864">
    <property type="component" value="Chromosome 15"/>
</dbReference>
<feature type="compositionally biased region" description="Low complexity" evidence="1">
    <location>
        <begin position="390"/>
        <end position="404"/>
    </location>
</feature>
<evidence type="ECO:0000313" key="3">
    <source>
        <dbReference type="RefSeq" id="XP_010466129.1"/>
    </source>
</evidence>